<dbReference type="OrthoDB" id="626167at2759"/>
<dbReference type="InterPro" id="IPR019734">
    <property type="entry name" value="TPR_rpt"/>
</dbReference>
<reference evidence="2" key="1">
    <citation type="submission" date="2021-03" db="EMBL/GenBank/DDBJ databases">
        <authorList>
            <person name="Tagirdzhanova G."/>
        </authorList>
    </citation>
    <scope>NUCLEOTIDE SEQUENCE</scope>
</reference>
<dbReference type="AlphaFoldDB" id="A0A8H3G4F5"/>
<protein>
    <submittedName>
        <fullName evidence="2">Uncharacterized protein</fullName>
    </submittedName>
</protein>
<gene>
    <name evidence="2" type="ORF">HETSPECPRED_009218</name>
</gene>
<dbReference type="PANTHER" id="PTHR46082:SF6">
    <property type="entry name" value="AAA+ ATPASE DOMAIN-CONTAINING PROTEIN-RELATED"/>
    <property type="match status" value="1"/>
</dbReference>
<dbReference type="SMART" id="SM00028">
    <property type="entry name" value="TPR"/>
    <property type="match status" value="7"/>
</dbReference>
<dbReference type="InterPro" id="IPR053137">
    <property type="entry name" value="NLR-like"/>
</dbReference>
<feature type="region of interest" description="Disordered" evidence="1">
    <location>
        <begin position="626"/>
        <end position="645"/>
    </location>
</feature>
<keyword evidence="3" id="KW-1185">Reference proteome</keyword>
<evidence type="ECO:0000313" key="2">
    <source>
        <dbReference type="EMBL" id="CAF9934397.1"/>
    </source>
</evidence>
<organism evidence="2 3">
    <name type="scientific">Heterodermia speciosa</name>
    <dbReference type="NCBI Taxonomy" id="116794"/>
    <lineage>
        <taxon>Eukaryota</taxon>
        <taxon>Fungi</taxon>
        <taxon>Dikarya</taxon>
        <taxon>Ascomycota</taxon>
        <taxon>Pezizomycotina</taxon>
        <taxon>Lecanoromycetes</taxon>
        <taxon>OSLEUM clade</taxon>
        <taxon>Lecanoromycetidae</taxon>
        <taxon>Caliciales</taxon>
        <taxon>Physciaceae</taxon>
        <taxon>Heterodermia</taxon>
    </lineage>
</organism>
<dbReference type="Pfam" id="PF13176">
    <property type="entry name" value="TPR_7"/>
    <property type="match status" value="1"/>
</dbReference>
<dbReference type="PANTHER" id="PTHR46082">
    <property type="entry name" value="ATP/GTP-BINDING PROTEIN-RELATED"/>
    <property type="match status" value="1"/>
</dbReference>
<evidence type="ECO:0000256" key="1">
    <source>
        <dbReference type="SAM" id="MobiDB-lite"/>
    </source>
</evidence>
<comment type="caution">
    <text evidence="2">The sequence shown here is derived from an EMBL/GenBank/DDBJ whole genome shotgun (WGS) entry which is preliminary data.</text>
</comment>
<evidence type="ECO:0000313" key="3">
    <source>
        <dbReference type="Proteomes" id="UP000664521"/>
    </source>
</evidence>
<dbReference type="Pfam" id="PF13424">
    <property type="entry name" value="TPR_12"/>
    <property type="match status" value="2"/>
</dbReference>
<sequence length="645" mass="74683">MAEGVLALGIGASILQFIIAYIRQQRLPLHQFLQLYESRKKTVLNQKHVYWDYKKKLHGEEKEETPLGVLTTWELSIQQVRGAHSHQNAVEHLLTIAAFLGQIEVSESLFREYAQRIRPMPEWLGRFTTKGQWDLHAYREVLHPMIKDWLQLRISDVDRSQYIVETINILANFIDANVPERSLQEARALLGHLDACIHSHRRFSTTGSRLGSGQLRGYAITFSSFYLSHGRYREAEEGFQAVLDHDEQNYGKNHAHTLRTMRRLADAFVHGGKYPEAQELLSKALDESQKEPNIETLHILSGLADVYAKQNRSADAEKYYETALKGHALRKGFSKLHEVYPLYERLAVVKRYLSKLDEAEDLYKQAHQGYEQCCAYDEDATLDMSRTAGGFADLHRMKVRYAEAEISYREAWEGYKRHLGSDHPKTIVMLTILAISCRNQEKFEEAETHLEECAAVLRRSLGPDHPDSLRALMNWTICIDKQGRYKEAETKYREVLKGREKKLGLSHPYTLRTIARLSHILWMQGRHDKAEDLVRRILTKMGKLSVEYQPRSMNGTKFPALETLYTEALHRGKSKMSMIMLTFWRAVNACDLSTSSRASTAKLKNSLIILRMQLPKRSWIVNRNRKTKEHQPLHQPHKNTNWKVP</sequence>
<dbReference type="InterPro" id="IPR011990">
    <property type="entry name" value="TPR-like_helical_dom_sf"/>
</dbReference>
<dbReference type="Gene3D" id="1.25.40.10">
    <property type="entry name" value="Tetratricopeptide repeat domain"/>
    <property type="match status" value="2"/>
</dbReference>
<name>A0A8H3G4F5_9LECA</name>
<accession>A0A8H3G4F5</accession>
<dbReference type="Pfam" id="PF13374">
    <property type="entry name" value="TPR_10"/>
    <property type="match status" value="1"/>
</dbReference>
<proteinExistence type="predicted"/>
<dbReference type="Proteomes" id="UP000664521">
    <property type="component" value="Unassembled WGS sequence"/>
</dbReference>
<dbReference type="EMBL" id="CAJPDS010000074">
    <property type="protein sequence ID" value="CAF9934397.1"/>
    <property type="molecule type" value="Genomic_DNA"/>
</dbReference>
<dbReference type="SUPFAM" id="SSF48452">
    <property type="entry name" value="TPR-like"/>
    <property type="match status" value="2"/>
</dbReference>